<evidence type="ECO:0000313" key="1">
    <source>
        <dbReference type="EMBL" id="RBL99653.1"/>
    </source>
</evidence>
<evidence type="ECO:0008006" key="3">
    <source>
        <dbReference type="Google" id="ProtNLM"/>
    </source>
</evidence>
<keyword evidence="2" id="KW-1185">Reference proteome</keyword>
<gene>
    <name evidence="1" type="ORF">C1H84_14665</name>
</gene>
<dbReference type="Gene3D" id="3.20.20.80">
    <property type="entry name" value="Glycosidases"/>
    <property type="match status" value="1"/>
</dbReference>
<accession>A0A365YCC1</accession>
<protein>
    <recommendedName>
        <fullName evidence="3">Glycoside hydrolase family 42 N-terminal domain-containing protein</fullName>
    </recommendedName>
</protein>
<dbReference type="EMBL" id="POAF01000007">
    <property type="protein sequence ID" value="RBL99653.1"/>
    <property type="molecule type" value="Genomic_DNA"/>
</dbReference>
<comment type="caution">
    <text evidence="1">The sequence shown here is derived from an EMBL/GenBank/DDBJ whole genome shotgun (WGS) entry which is preliminary data.</text>
</comment>
<proteinExistence type="predicted"/>
<reference evidence="1 2" key="1">
    <citation type="submission" date="2018-01" db="EMBL/GenBank/DDBJ databases">
        <title>Glutamicibacter soli strain NHPC-3 Whole genome sequence and assembly.</title>
        <authorList>
            <person name="Choudhury P."/>
            <person name="Gupta D."/>
            <person name="Sengupta K."/>
            <person name="Jawed A."/>
            <person name="Sultana N."/>
            <person name="Saha P."/>
        </authorList>
    </citation>
    <scope>NUCLEOTIDE SEQUENCE [LARGE SCALE GENOMIC DNA]</scope>
    <source>
        <strain evidence="1 2">NHPC-3</strain>
    </source>
</reference>
<evidence type="ECO:0000313" key="2">
    <source>
        <dbReference type="Proteomes" id="UP000252167"/>
    </source>
</evidence>
<organism evidence="1 2">
    <name type="scientific">Glutamicibacter soli</name>
    <dbReference type="NCBI Taxonomy" id="453836"/>
    <lineage>
        <taxon>Bacteria</taxon>
        <taxon>Bacillati</taxon>
        <taxon>Actinomycetota</taxon>
        <taxon>Actinomycetes</taxon>
        <taxon>Micrococcales</taxon>
        <taxon>Micrococcaceae</taxon>
        <taxon>Glutamicibacter</taxon>
    </lineage>
</organism>
<dbReference type="AlphaFoldDB" id="A0A365YCC1"/>
<name>A0A365YCC1_9MICC</name>
<sequence length="368" mass="39391">MGVWFATAVEPADIQRDKEMGLNTYVELTGSSDVDAIRSAGMIAFTSSTVPEANGFVLPDEVDMWGRGGDAKWTGNSPGEGTICDPAEQACGFTILEELGKKKSPGQIDYVNYGKGVTFWESAETATRFVSDFGDIVSADNYWFTDTNICGASEGGTLLPEQRDLSTEECRKASNYGWTIDRLRDLVRPQGSKPVWAFVEVGHPAGEEQSPTIKPEQIEAAVWSSIVHGARGVVYFNHSFGGSCASHNVLRDCGDEPKATVTALNQRISELAPVLNAPTVESGVSVTGNVDALVKLKGKKLYILLTATSSGNQEYEVHVPCIDEGTAVKSFAKKQVPISGGKFADVLTSHDQLAVFSIDASTCKTTSG</sequence>
<dbReference type="Proteomes" id="UP000252167">
    <property type="component" value="Unassembled WGS sequence"/>
</dbReference>